<comment type="caution">
    <text evidence="5">The sequence shown here is derived from an EMBL/GenBank/DDBJ whole genome shotgun (WGS) entry which is preliminary data.</text>
</comment>
<evidence type="ECO:0000256" key="3">
    <source>
        <dbReference type="ARBA" id="ARBA00022691"/>
    </source>
</evidence>
<gene>
    <name evidence="5" type="ORF">ACFPQB_20990</name>
</gene>
<dbReference type="EMBL" id="JBHSNS010000015">
    <property type="protein sequence ID" value="MFC5731401.1"/>
    <property type="molecule type" value="Genomic_DNA"/>
</dbReference>
<keyword evidence="1 5" id="KW-0489">Methyltransferase</keyword>
<dbReference type="EC" id="2.1.1.-" evidence="5"/>
<dbReference type="InterPro" id="IPR029063">
    <property type="entry name" value="SAM-dependent_MTases_sf"/>
</dbReference>
<dbReference type="PANTHER" id="PTHR43591:SF24">
    <property type="entry name" value="2-METHOXY-6-POLYPRENYL-1,4-BENZOQUINOL METHYLASE, MITOCHONDRIAL"/>
    <property type="match status" value="1"/>
</dbReference>
<dbReference type="PANTHER" id="PTHR43591">
    <property type="entry name" value="METHYLTRANSFERASE"/>
    <property type="match status" value="1"/>
</dbReference>
<accession>A0ABW0ZP42</accession>
<evidence type="ECO:0000256" key="2">
    <source>
        <dbReference type="ARBA" id="ARBA00022679"/>
    </source>
</evidence>
<dbReference type="Gene3D" id="3.40.50.150">
    <property type="entry name" value="Vaccinia Virus protein VP39"/>
    <property type="match status" value="1"/>
</dbReference>
<dbReference type="GO" id="GO:0008168">
    <property type="term" value="F:methyltransferase activity"/>
    <property type="evidence" value="ECO:0007669"/>
    <property type="project" value="UniProtKB-KW"/>
</dbReference>
<dbReference type="Pfam" id="PF08241">
    <property type="entry name" value="Methyltransf_11"/>
    <property type="match status" value="1"/>
</dbReference>
<evidence type="ECO:0000313" key="6">
    <source>
        <dbReference type="Proteomes" id="UP001596072"/>
    </source>
</evidence>
<dbReference type="InterPro" id="IPR013216">
    <property type="entry name" value="Methyltransf_11"/>
</dbReference>
<organism evidence="5 6">
    <name type="scientific">Nocardioides vastitatis</name>
    <dbReference type="NCBI Taxonomy" id="2568655"/>
    <lineage>
        <taxon>Bacteria</taxon>
        <taxon>Bacillati</taxon>
        <taxon>Actinomycetota</taxon>
        <taxon>Actinomycetes</taxon>
        <taxon>Propionibacteriales</taxon>
        <taxon>Nocardioidaceae</taxon>
        <taxon>Nocardioides</taxon>
    </lineage>
</organism>
<dbReference type="RefSeq" id="WP_136436490.1">
    <property type="nucleotide sequence ID" value="NZ_JBHSNS010000015.1"/>
</dbReference>
<dbReference type="Proteomes" id="UP001596072">
    <property type="component" value="Unassembled WGS sequence"/>
</dbReference>
<evidence type="ECO:0000313" key="5">
    <source>
        <dbReference type="EMBL" id="MFC5731401.1"/>
    </source>
</evidence>
<dbReference type="CDD" id="cd02440">
    <property type="entry name" value="AdoMet_MTases"/>
    <property type="match status" value="1"/>
</dbReference>
<keyword evidence="2 5" id="KW-0808">Transferase</keyword>
<dbReference type="PROSITE" id="PS51608">
    <property type="entry name" value="SAM_MT_UBIE"/>
    <property type="match status" value="1"/>
</dbReference>
<keyword evidence="6" id="KW-1185">Reference proteome</keyword>
<dbReference type="InterPro" id="IPR004033">
    <property type="entry name" value="UbiE/COQ5_MeTrFase"/>
</dbReference>
<evidence type="ECO:0000259" key="4">
    <source>
        <dbReference type="Pfam" id="PF08241"/>
    </source>
</evidence>
<name>A0ABW0ZP42_9ACTN</name>
<proteinExistence type="predicted"/>
<dbReference type="GO" id="GO:0032259">
    <property type="term" value="P:methylation"/>
    <property type="evidence" value="ECO:0007669"/>
    <property type="project" value="UniProtKB-KW"/>
</dbReference>
<reference evidence="6" key="1">
    <citation type="journal article" date="2019" name="Int. J. Syst. Evol. Microbiol.">
        <title>The Global Catalogue of Microorganisms (GCM) 10K type strain sequencing project: providing services to taxonomists for standard genome sequencing and annotation.</title>
        <authorList>
            <consortium name="The Broad Institute Genomics Platform"/>
            <consortium name="The Broad Institute Genome Sequencing Center for Infectious Disease"/>
            <person name="Wu L."/>
            <person name="Ma J."/>
        </authorList>
    </citation>
    <scope>NUCLEOTIDE SEQUENCE [LARGE SCALE GENOMIC DNA]</scope>
    <source>
        <strain evidence="6">YIM 94188</strain>
    </source>
</reference>
<dbReference type="SUPFAM" id="SSF53335">
    <property type="entry name" value="S-adenosyl-L-methionine-dependent methyltransferases"/>
    <property type="match status" value="1"/>
</dbReference>
<keyword evidence="3" id="KW-0949">S-adenosyl-L-methionine</keyword>
<sequence length="264" mass="27905">MTETFQITREQAQTYDDQFVPALFAQWAPQLVDCARVRPGQSVLDVACGTGVVAKAARAVVGSAGRVVGADLNPAMLEVARDARPDLEWAQGDAEDLPFADAEFDVALCQSGLFFFADPGRAVAEMARVVAPGGLVGLQTYASLAEQPAYGPFVDLIARHTGPEARALLGTYWSHGDLDDLLRLTSAAGLSLVESRSSLGVAVFPTAGAVADTEIQATPLADRITPETHALIVADTEKLLGQYADESGRVQVPIRATLVAARKQ</sequence>
<evidence type="ECO:0000256" key="1">
    <source>
        <dbReference type="ARBA" id="ARBA00022603"/>
    </source>
</evidence>
<feature type="domain" description="Methyltransferase type 11" evidence="4">
    <location>
        <begin position="44"/>
        <end position="136"/>
    </location>
</feature>
<protein>
    <submittedName>
        <fullName evidence="5">Class I SAM-dependent methyltransferase</fullName>
        <ecNumber evidence="5">2.1.1.-</ecNumber>
    </submittedName>
</protein>